<dbReference type="AlphaFoldDB" id="A0A385AFI4"/>
<reference evidence="2 3" key="1">
    <citation type="submission" date="2018-07" db="EMBL/GenBank/DDBJ databases">
        <title>Lactobacillus curvatus genome sequence.</title>
        <authorList>
            <person name="Prechtl R."/>
        </authorList>
    </citation>
    <scope>NUCLEOTIDE SEQUENCE [LARGE SCALE GENOMIC DNA]</scope>
    <source>
        <strain evidence="2 3">TMW 1.1928</strain>
    </source>
</reference>
<organism evidence="2 3">
    <name type="scientific">Latilactobacillus curvatus</name>
    <name type="common">Lactobacillus curvatus</name>
    <dbReference type="NCBI Taxonomy" id="28038"/>
    <lineage>
        <taxon>Bacteria</taxon>
        <taxon>Bacillati</taxon>
        <taxon>Bacillota</taxon>
        <taxon>Bacilli</taxon>
        <taxon>Lactobacillales</taxon>
        <taxon>Lactobacillaceae</taxon>
        <taxon>Latilactobacillus</taxon>
    </lineage>
</organism>
<dbReference type="Pfam" id="PF06028">
    <property type="entry name" value="DUF915"/>
    <property type="match status" value="1"/>
</dbReference>
<dbReference type="Gene3D" id="3.40.50.1820">
    <property type="entry name" value="alpha/beta hydrolase"/>
    <property type="match status" value="1"/>
</dbReference>
<gene>
    <name evidence="2" type="ORF">DT351_08550</name>
</gene>
<keyword evidence="1" id="KW-0812">Transmembrane</keyword>
<dbReference type="SUPFAM" id="SSF53474">
    <property type="entry name" value="alpha/beta-Hydrolases"/>
    <property type="match status" value="1"/>
</dbReference>
<sequence length="283" mass="31854">MRRSKWIIIIIGLGVLIGSGWWLLGHVTTQKAQQVKQTENEQPTFYLHGYGGSARSTDSMIKAAREQKNATQVLTATVRKDGSVDLQGRWLAKTTRPIVQVVFEDNRNPNYQQDGEWFKNVLVAVNRQHSFKRFNVVAHSMGNLTAVYYLLNHAIDKQLPRMAKMVNIAGHFDGIIGMDDQPNQNQVKKDGQPQKMNATYRQLMGLRNQLPAKSIAVLNIYGDLGDGTHSDGRVSNASSQSLRYLVTPGAKTYQEKKFTGKKAQHSQLHENHAVNQTVLAFLW</sequence>
<dbReference type="Proteomes" id="UP000257607">
    <property type="component" value="Chromosome"/>
</dbReference>
<accession>A0A385AFI4</accession>
<evidence type="ECO:0000313" key="3">
    <source>
        <dbReference type="Proteomes" id="UP000257607"/>
    </source>
</evidence>
<dbReference type="RefSeq" id="WP_116843703.1">
    <property type="nucleotide sequence ID" value="NZ_CP031003.1"/>
</dbReference>
<keyword evidence="2" id="KW-0378">Hydrolase</keyword>
<evidence type="ECO:0000313" key="2">
    <source>
        <dbReference type="EMBL" id="AXN36407.1"/>
    </source>
</evidence>
<dbReference type="GO" id="GO:0016787">
    <property type="term" value="F:hydrolase activity"/>
    <property type="evidence" value="ECO:0007669"/>
    <property type="project" value="UniProtKB-KW"/>
</dbReference>
<evidence type="ECO:0000256" key="1">
    <source>
        <dbReference type="SAM" id="Phobius"/>
    </source>
</evidence>
<dbReference type="InterPro" id="IPR029058">
    <property type="entry name" value="AB_hydrolase_fold"/>
</dbReference>
<keyword evidence="1" id="KW-1133">Transmembrane helix</keyword>
<name>A0A385AFI4_LATCU</name>
<protein>
    <submittedName>
        <fullName evidence="2">Alpha/beta hydrolase</fullName>
    </submittedName>
</protein>
<keyword evidence="1" id="KW-0472">Membrane</keyword>
<proteinExistence type="predicted"/>
<dbReference type="InterPro" id="IPR010315">
    <property type="entry name" value="DUF915_hydro-like"/>
</dbReference>
<dbReference type="EMBL" id="CP031003">
    <property type="protein sequence ID" value="AXN36407.1"/>
    <property type="molecule type" value="Genomic_DNA"/>
</dbReference>
<feature type="transmembrane region" description="Helical" evidence="1">
    <location>
        <begin position="7"/>
        <end position="24"/>
    </location>
</feature>